<keyword evidence="5 6" id="KW-0472">Membrane</keyword>
<evidence type="ECO:0000256" key="3">
    <source>
        <dbReference type="ARBA" id="ARBA00022692"/>
    </source>
</evidence>
<dbReference type="PANTHER" id="PTHR30250:SF11">
    <property type="entry name" value="O-ANTIGEN TRANSPORTER-RELATED"/>
    <property type="match status" value="1"/>
</dbReference>
<dbReference type="Pfam" id="PF01943">
    <property type="entry name" value="Polysacc_synt"/>
    <property type="match status" value="1"/>
</dbReference>
<feature type="transmembrane region" description="Helical" evidence="6">
    <location>
        <begin position="12"/>
        <end position="32"/>
    </location>
</feature>
<keyword evidence="3 6" id="KW-0812">Transmembrane</keyword>
<evidence type="ECO:0000256" key="6">
    <source>
        <dbReference type="SAM" id="Phobius"/>
    </source>
</evidence>
<proteinExistence type="predicted"/>
<evidence type="ECO:0000256" key="4">
    <source>
        <dbReference type="ARBA" id="ARBA00022989"/>
    </source>
</evidence>
<feature type="transmembrane region" description="Helical" evidence="6">
    <location>
        <begin position="82"/>
        <end position="105"/>
    </location>
</feature>
<feature type="transmembrane region" description="Helical" evidence="6">
    <location>
        <begin position="361"/>
        <end position="381"/>
    </location>
</feature>
<feature type="transmembrane region" description="Helical" evidence="6">
    <location>
        <begin position="295"/>
        <end position="314"/>
    </location>
</feature>
<gene>
    <name evidence="7" type="ORF">DPRO_1329</name>
</gene>
<feature type="transmembrane region" description="Helical" evidence="6">
    <location>
        <begin position="125"/>
        <end position="144"/>
    </location>
</feature>
<comment type="subcellular location">
    <subcellularLocation>
        <location evidence="1">Cell membrane</location>
        <topology evidence="1">Multi-pass membrane protein</topology>
    </subcellularLocation>
</comment>
<feature type="transmembrane region" description="Helical" evidence="6">
    <location>
        <begin position="387"/>
        <end position="408"/>
    </location>
</feature>
<keyword evidence="4 6" id="KW-1133">Transmembrane helix</keyword>
<feature type="transmembrane region" description="Helical" evidence="6">
    <location>
        <begin position="216"/>
        <end position="235"/>
    </location>
</feature>
<dbReference type="EMBL" id="LT907975">
    <property type="protein sequence ID" value="SOB58219.1"/>
    <property type="molecule type" value="Genomic_DNA"/>
</dbReference>
<dbReference type="InterPro" id="IPR002797">
    <property type="entry name" value="Polysacc_synth"/>
</dbReference>
<feature type="transmembrane region" description="Helical" evidence="6">
    <location>
        <begin position="151"/>
        <end position="172"/>
    </location>
</feature>
<dbReference type="InterPro" id="IPR050833">
    <property type="entry name" value="Poly_Biosynth_Transport"/>
</dbReference>
<evidence type="ECO:0000313" key="7">
    <source>
        <dbReference type="EMBL" id="SOB58219.1"/>
    </source>
</evidence>
<dbReference type="PANTHER" id="PTHR30250">
    <property type="entry name" value="PST FAMILY PREDICTED COLANIC ACID TRANSPORTER"/>
    <property type="match status" value="1"/>
</dbReference>
<feature type="transmembrane region" description="Helical" evidence="6">
    <location>
        <begin position="420"/>
        <end position="438"/>
    </location>
</feature>
<dbReference type="GO" id="GO:0005886">
    <property type="term" value="C:plasma membrane"/>
    <property type="evidence" value="ECO:0007669"/>
    <property type="project" value="UniProtKB-SubCell"/>
</dbReference>
<dbReference type="AlphaFoldDB" id="A0A2C8F863"/>
<feature type="transmembrane region" description="Helical" evidence="6">
    <location>
        <begin position="178"/>
        <end position="201"/>
    </location>
</feature>
<keyword evidence="8" id="KW-1185">Reference proteome</keyword>
<sequence length="491" mass="55400">MAQSGSTIKNAGIYALGLVLSKLVGLVMLPIYTRYLSPADYARIELLLLTTELTALVIGFGIRQSITRFYYRYTETDDRRTFLSTAIILSIGLYTTASIVGFFNAERLSVLIFEGLPKETYSFKLVFLLFFLEPLKIIPLVLIRAQQRAKLFVMVSLAELLLQVGLNVYFIIFAGQGYVGILYSSIISISLISLYLTIYYFRFSRFRFSSSMAREVLKYGAPIVLLNLGNFVLTFSDRYFLKAYAGLTEVGIYSLGYKLAFIYSTLSYLPLFSSWNPKRYELAEDPTFPETNKTVFTNASLLFIFFALGISVFSRDFFRIIAAPEFHPAYKVVPIILLAYVIQGWTSLTDFGIHYTGKTKCLALVGVVSSAAIVALSFGLIPTLLGYGAALATVAAFLVRFFMTYHYAQKYLHLPYEWGKVMTMLGLAVVVYGLSWLVTLDNVILSAGYNSLLCTAYLGLIWYSPIYGNEEKSALIRTVRQQMQRFRRQKA</sequence>
<name>A0A2C8F863_9BACT</name>
<evidence type="ECO:0000256" key="5">
    <source>
        <dbReference type="ARBA" id="ARBA00023136"/>
    </source>
</evidence>
<dbReference type="Proteomes" id="UP000219215">
    <property type="component" value="Chromosome DPRO"/>
</dbReference>
<protein>
    <submittedName>
        <fullName evidence="7">Uncharacterized protein</fullName>
    </submittedName>
</protein>
<keyword evidence="2" id="KW-1003">Cell membrane</keyword>
<evidence type="ECO:0000256" key="1">
    <source>
        <dbReference type="ARBA" id="ARBA00004651"/>
    </source>
</evidence>
<dbReference type="RefSeq" id="WP_097011323.1">
    <property type="nucleotide sequence ID" value="NZ_LT907975.1"/>
</dbReference>
<evidence type="ECO:0000256" key="2">
    <source>
        <dbReference type="ARBA" id="ARBA00022475"/>
    </source>
</evidence>
<accession>A0A2C8F863</accession>
<feature type="transmembrane region" description="Helical" evidence="6">
    <location>
        <begin position="329"/>
        <end position="349"/>
    </location>
</feature>
<evidence type="ECO:0000313" key="8">
    <source>
        <dbReference type="Proteomes" id="UP000219215"/>
    </source>
</evidence>
<organism evidence="7 8">
    <name type="scientific">Pseudodesulfovibrio profundus</name>
    <dbReference type="NCBI Taxonomy" id="57320"/>
    <lineage>
        <taxon>Bacteria</taxon>
        <taxon>Pseudomonadati</taxon>
        <taxon>Thermodesulfobacteriota</taxon>
        <taxon>Desulfovibrionia</taxon>
        <taxon>Desulfovibrionales</taxon>
        <taxon>Desulfovibrionaceae</taxon>
    </lineage>
</organism>
<reference evidence="8" key="1">
    <citation type="submission" date="2017-09" db="EMBL/GenBank/DDBJ databases">
        <authorList>
            <person name="Regsiter A."/>
            <person name="William W."/>
        </authorList>
    </citation>
    <scope>NUCLEOTIDE SEQUENCE [LARGE SCALE GENOMIC DNA]</scope>
    <source>
        <strain evidence="8">500-1</strain>
    </source>
</reference>
<feature type="transmembrane region" description="Helical" evidence="6">
    <location>
        <begin position="44"/>
        <end position="62"/>
    </location>
</feature>
<dbReference type="OrthoDB" id="5471965at2"/>
<feature type="transmembrane region" description="Helical" evidence="6">
    <location>
        <begin position="444"/>
        <end position="463"/>
    </location>
</feature>
<dbReference type="KEGG" id="pprf:DPRO_1329"/>
<feature type="transmembrane region" description="Helical" evidence="6">
    <location>
        <begin position="255"/>
        <end position="275"/>
    </location>
</feature>